<evidence type="ECO:0000313" key="12">
    <source>
        <dbReference type="EMBL" id="KZT57961.1"/>
    </source>
</evidence>
<reference evidence="12 13" key="1">
    <citation type="journal article" date="2016" name="Mol. Biol. Evol.">
        <title>Comparative Genomics of Early-Diverging Mushroom-Forming Fungi Provides Insights into the Origins of Lignocellulose Decay Capabilities.</title>
        <authorList>
            <person name="Nagy L.G."/>
            <person name="Riley R."/>
            <person name="Tritt A."/>
            <person name="Adam C."/>
            <person name="Daum C."/>
            <person name="Floudas D."/>
            <person name="Sun H."/>
            <person name="Yadav J.S."/>
            <person name="Pangilinan J."/>
            <person name="Larsson K.H."/>
            <person name="Matsuura K."/>
            <person name="Barry K."/>
            <person name="Labutti K."/>
            <person name="Kuo R."/>
            <person name="Ohm R.A."/>
            <person name="Bhattacharya S.S."/>
            <person name="Shirouzu T."/>
            <person name="Yoshinaga Y."/>
            <person name="Martin F.M."/>
            <person name="Grigoriev I.V."/>
            <person name="Hibbett D.S."/>
        </authorList>
    </citation>
    <scope>NUCLEOTIDE SEQUENCE [LARGE SCALE GENOMIC DNA]</scope>
    <source>
        <strain evidence="12 13">HHB12733</strain>
    </source>
</reference>
<evidence type="ECO:0000256" key="9">
    <source>
        <dbReference type="SAM" id="Phobius"/>
    </source>
</evidence>
<comment type="similarity">
    <text evidence="2 8">Belongs to the EMP24/GP25L family.</text>
</comment>
<accession>A0A165GEB8</accession>
<dbReference type="InterPro" id="IPR015720">
    <property type="entry name" value="Emp24-like"/>
</dbReference>
<gene>
    <name evidence="12" type="ORF">CALCODRAFT_495426</name>
</gene>
<evidence type="ECO:0000256" key="2">
    <source>
        <dbReference type="ARBA" id="ARBA00007104"/>
    </source>
</evidence>
<evidence type="ECO:0000256" key="6">
    <source>
        <dbReference type="ARBA" id="ARBA00023136"/>
    </source>
</evidence>
<evidence type="ECO:0000256" key="1">
    <source>
        <dbReference type="ARBA" id="ARBA00004479"/>
    </source>
</evidence>
<feature type="signal peptide" evidence="10">
    <location>
        <begin position="1"/>
        <end position="23"/>
    </location>
</feature>
<dbReference type="GO" id="GO:0012505">
    <property type="term" value="C:endomembrane system"/>
    <property type="evidence" value="ECO:0007669"/>
    <property type="project" value="UniProtKB-SubCell"/>
</dbReference>
<dbReference type="InterPro" id="IPR009038">
    <property type="entry name" value="GOLD_dom"/>
</dbReference>
<feature type="domain" description="GOLD" evidence="11">
    <location>
        <begin position="35"/>
        <end position="118"/>
    </location>
</feature>
<feature type="chain" id="PRO_5007858188" description="GOLD domain-containing protein" evidence="10">
    <location>
        <begin position="24"/>
        <end position="213"/>
    </location>
</feature>
<dbReference type="AlphaFoldDB" id="A0A165GEB8"/>
<dbReference type="PROSITE" id="PS50866">
    <property type="entry name" value="GOLD"/>
    <property type="match status" value="1"/>
</dbReference>
<dbReference type="SUPFAM" id="SSF101576">
    <property type="entry name" value="Supernatant protein factor (SPF), C-terminal domain"/>
    <property type="match status" value="1"/>
</dbReference>
<dbReference type="SMART" id="SM01190">
    <property type="entry name" value="EMP24_GP25L"/>
    <property type="match status" value="1"/>
</dbReference>
<dbReference type="Proteomes" id="UP000076842">
    <property type="component" value="Unassembled WGS sequence"/>
</dbReference>
<evidence type="ECO:0000256" key="4">
    <source>
        <dbReference type="ARBA" id="ARBA00022729"/>
    </source>
</evidence>
<keyword evidence="13" id="KW-1185">Reference proteome</keyword>
<evidence type="ECO:0000256" key="5">
    <source>
        <dbReference type="ARBA" id="ARBA00022989"/>
    </source>
</evidence>
<keyword evidence="3 8" id="KW-0812">Transmembrane</keyword>
<evidence type="ECO:0000256" key="3">
    <source>
        <dbReference type="ARBA" id="ARBA00022692"/>
    </source>
</evidence>
<organism evidence="12 13">
    <name type="scientific">Calocera cornea HHB12733</name>
    <dbReference type="NCBI Taxonomy" id="1353952"/>
    <lineage>
        <taxon>Eukaryota</taxon>
        <taxon>Fungi</taxon>
        <taxon>Dikarya</taxon>
        <taxon>Basidiomycota</taxon>
        <taxon>Agaricomycotina</taxon>
        <taxon>Dacrymycetes</taxon>
        <taxon>Dacrymycetales</taxon>
        <taxon>Dacrymycetaceae</taxon>
        <taxon>Calocera</taxon>
    </lineage>
</organism>
<keyword evidence="6 9" id="KW-0472">Membrane</keyword>
<feature type="transmembrane region" description="Helical" evidence="9">
    <location>
        <begin position="179"/>
        <end position="201"/>
    </location>
</feature>
<proteinExistence type="inferred from homology"/>
<dbReference type="FunCoup" id="A0A165GEB8">
    <property type="interactions" value="189"/>
</dbReference>
<protein>
    <recommendedName>
        <fullName evidence="11">GOLD domain-containing protein</fullName>
    </recommendedName>
</protein>
<dbReference type="InParanoid" id="A0A165GEB8"/>
<name>A0A165GEB8_9BASI</name>
<dbReference type="PANTHER" id="PTHR22811">
    <property type="entry name" value="TRANSMEMBRANE EMP24 DOMAIN-CONTAINING PROTEIN"/>
    <property type="match status" value="1"/>
</dbReference>
<evidence type="ECO:0000259" key="11">
    <source>
        <dbReference type="PROSITE" id="PS50866"/>
    </source>
</evidence>
<dbReference type="InterPro" id="IPR036598">
    <property type="entry name" value="GOLD_dom_sf"/>
</dbReference>
<keyword evidence="4 10" id="KW-0732">Signal</keyword>
<dbReference type="GO" id="GO:0016020">
    <property type="term" value="C:membrane"/>
    <property type="evidence" value="ECO:0007669"/>
    <property type="project" value="UniProtKB-SubCell"/>
</dbReference>
<dbReference type="OrthoDB" id="1929172at2759"/>
<evidence type="ECO:0000256" key="7">
    <source>
        <dbReference type="ARBA" id="ARBA00037847"/>
    </source>
</evidence>
<dbReference type="EMBL" id="KV423956">
    <property type="protein sequence ID" value="KZT57961.1"/>
    <property type="molecule type" value="Genomic_DNA"/>
</dbReference>
<evidence type="ECO:0000256" key="8">
    <source>
        <dbReference type="RuleBase" id="RU003827"/>
    </source>
</evidence>
<keyword evidence="5 9" id="KW-1133">Transmembrane helix</keyword>
<dbReference type="STRING" id="1353952.A0A165GEB8"/>
<evidence type="ECO:0000313" key="13">
    <source>
        <dbReference type="Proteomes" id="UP000076842"/>
    </source>
</evidence>
<dbReference type="Pfam" id="PF01105">
    <property type="entry name" value="EMP24_GP25L"/>
    <property type="match status" value="1"/>
</dbReference>
<sequence length="213" mass="24219">MRHPASYACLLSFLAVLVRDARASALTTTVDPHGRSCFYADVDKAGEKIGFYFAVQAGGAFDIDYSVQDPNDKLLLDGQGERQGDFVLTANTVGEYSVCFENSMSAFAEKLIDFDIMVESEPRREPPAKQAQISEHTSALEESIYKLNGMLSNIERTQRYFHTRERRSYDTVESTRARLFWYGVLESIAIITMAVFQVFVLQNFFNRSRKYKV</sequence>
<evidence type="ECO:0000256" key="10">
    <source>
        <dbReference type="SAM" id="SignalP"/>
    </source>
</evidence>
<comment type="subcellular location">
    <subcellularLocation>
        <location evidence="7">Endomembrane system</location>
        <topology evidence="7">Single-pass membrane protein</topology>
    </subcellularLocation>
    <subcellularLocation>
        <location evidence="1 8">Membrane</location>
        <topology evidence="1 8">Single-pass type I membrane protein</topology>
    </subcellularLocation>
</comment>